<protein>
    <submittedName>
        <fullName evidence="2">Uncharacterized protein</fullName>
    </submittedName>
</protein>
<dbReference type="Gene3D" id="1.20.120.20">
    <property type="entry name" value="Apolipoprotein"/>
    <property type="match status" value="1"/>
</dbReference>
<sequence>MEVDNGREASPESVLHGEWLQAKGSRWPPDVAYRLDQELKKTKLLDKPVGRHHLEQDVLQPVYAAIKPFFTGVKWDRTTEQQLYRKVHTRLVRLRHDRITRARHLRGPKRRGVLEEQFQQFEEQVTQQFQEFEEQITQQFQEFEDQVTRQFQRYEQGIEKVARRIQRYEQRLEEVARLAATAGQLDEAIVRCESREQRRPTSLERGLQSDRVRISALLSCHGESHQNGNP</sequence>
<keyword evidence="1" id="KW-0175">Coiled coil</keyword>
<dbReference type="Proteomes" id="UP000054266">
    <property type="component" value="Unassembled WGS sequence"/>
</dbReference>
<accession>A0A0D2D3K4</accession>
<gene>
    <name evidence="2" type="ORF">PV04_00302</name>
</gene>
<dbReference type="AlphaFoldDB" id="A0A0D2D3K4"/>
<name>A0A0D2D3K4_9EURO</name>
<keyword evidence="3" id="KW-1185">Reference proteome</keyword>
<dbReference type="EMBL" id="KN846956">
    <property type="protein sequence ID" value="KIW72081.1"/>
    <property type="molecule type" value="Genomic_DNA"/>
</dbReference>
<feature type="coiled-coil region" evidence="1">
    <location>
        <begin position="151"/>
        <end position="178"/>
    </location>
</feature>
<proteinExistence type="predicted"/>
<evidence type="ECO:0000313" key="2">
    <source>
        <dbReference type="EMBL" id="KIW72081.1"/>
    </source>
</evidence>
<reference evidence="2 3" key="1">
    <citation type="submission" date="2015-01" db="EMBL/GenBank/DDBJ databases">
        <title>The Genome Sequence of Capronia semiimmersa CBS27337.</title>
        <authorList>
            <consortium name="The Broad Institute Genomics Platform"/>
            <person name="Cuomo C."/>
            <person name="de Hoog S."/>
            <person name="Gorbushina A."/>
            <person name="Stielow B."/>
            <person name="Teixiera M."/>
            <person name="Abouelleil A."/>
            <person name="Chapman S.B."/>
            <person name="Priest M."/>
            <person name="Young S.K."/>
            <person name="Wortman J."/>
            <person name="Nusbaum C."/>
            <person name="Birren B."/>
        </authorList>
    </citation>
    <scope>NUCLEOTIDE SEQUENCE [LARGE SCALE GENOMIC DNA]</scope>
    <source>
        <strain evidence="2 3">CBS 27337</strain>
    </source>
</reference>
<dbReference type="HOGENOM" id="CLU_1204638_0_0_1"/>
<organism evidence="2 3">
    <name type="scientific">Phialophora macrospora</name>
    <dbReference type="NCBI Taxonomy" id="1851006"/>
    <lineage>
        <taxon>Eukaryota</taxon>
        <taxon>Fungi</taxon>
        <taxon>Dikarya</taxon>
        <taxon>Ascomycota</taxon>
        <taxon>Pezizomycotina</taxon>
        <taxon>Eurotiomycetes</taxon>
        <taxon>Chaetothyriomycetidae</taxon>
        <taxon>Chaetothyriales</taxon>
        <taxon>Herpotrichiellaceae</taxon>
        <taxon>Phialophora</taxon>
    </lineage>
</organism>
<evidence type="ECO:0000313" key="3">
    <source>
        <dbReference type="Proteomes" id="UP000054266"/>
    </source>
</evidence>
<evidence type="ECO:0000256" key="1">
    <source>
        <dbReference type="SAM" id="Coils"/>
    </source>
</evidence>